<dbReference type="InterPro" id="IPR015422">
    <property type="entry name" value="PyrdxlP-dep_Trfase_small"/>
</dbReference>
<accession>A0A921FPD1</accession>
<dbReference type="InterPro" id="IPR001597">
    <property type="entry name" value="ArAA_b-elim_lyase/Thr_aldolase"/>
</dbReference>
<dbReference type="GO" id="GO:0006520">
    <property type="term" value="P:amino acid metabolic process"/>
    <property type="evidence" value="ECO:0007669"/>
    <property type="project" value="InterPro"/>
</dbReference>
<dbReference type="GO" id="GO:0016829">
    <property type="term" value="F:lyase activity"/>
    <property type="evidence" value="ECO:0007669"/>
    <property type="project" value="InterPro"/>
</dbReference>
<feature type="domain" description="Aromatic amino acid beta-eliminating lyase/threonine aldolase" evidence="4">
    <location>
        <begin position="18"/>
        <end position="304"/>
    </location>
</feature>
<dbReference type="Gene3D" id="3.90.1150.10">
    <property type="entry name" value="Aspartate Aminotransferase, domain 1"/>
    <property type="match status" value="1"/>
</dbReference>
<proteinExistence type="inferred from homology"/>
<evidence type="ECO:0000256" key="3">
    <source>
        <dbReference type="ARBA" id="ARBA00022898"/>
    </source>
</evidence>
<reference evidence="5" key="1">
    <citation type="journal article" date="2021" name="PeerJ">
        <title>Extensive microbial diversity within the chicken gut microbiome revealed by metagenomics and culture.</title>
        <authorList>
            <person name="Gilroy R."/>
            <person name="Ravi A."/>
            <person name="Getino M."/>
            <person name="Pursley I."/>
            <person name="Horton D.L."/>
            <person name="Alikhan N.F."/>
            <person name="Baker D."/>
            <person name="Gharbi K."/>
            <person name="Hall N."/>
            <person name="Watson M."/>
            <person name="Adriaenssens E.M."/>
            <person name="Foster-Nyarko E."/>
            <person name="Jarju S."/>
            <person name="Secka A."/>
            <person name="Antonio M."/>
            <person name="Oren A."/>
            <person name="Chaudhuri R.R."/>
            <person name="La Ragione R."/>
            <person name="Hildebrand F."/>
            <person name="Pallen M.J."/>
        </authorList>
    </citation>
    <scope>NUCLEOTIDE SEQUENCE</scope>
    <source>
        <strain evidence="5">ChiHjej13B12-14962</strain>
    </source>
</reference>
<comment type="caution">
    <text evidence="5">The sequence shown here is derived from an EMBL/GenBank/DDBJ whole genome shotgun (WGS) entry which is preliminary data.</text>
</comment>
<dbReference type="AlphaFoldDB" id="A0A921FPD1"/>
<name>A0A921FPD1_9MICC</name>
<comment type="similarity">
    <text evidence="2">Belongs to the threonine aldolase family.</text>
</comment>
<evidence type="ECO:0000259" key="4">
    <source>
        <dbReference type="Pfam" id="PF01212"/>
    </source>
</evidence>
<dbReference type="PANTHER" id="PTHR48097">
    <property type="entry name" value="L-THREONINE ALDOLASE-RELATED"/>
    <property type="match status" value="1"/>
</dbReference>
<dbReference type="Gene3D" id="3.40.640.10">
    <property type="entry name" value="Type I PLP-dependent aspartate aminotransferase-like (Major domain)"/>
    <property type="match status" value="1"/>
</dbReference>
<dbReference type="Proteomes" id="UP000703315">
    <property type="component" value="Unassembled WGS sequence"/>
</dbReference>
<dbReference type="PANTHER" id="PTHR48097:SF5">
    <property type="entry name" value="LOW SPECIFICITY L-THREONINE ALDOLASE"/>
    <property type="match status" value="1"/>
</dbReference>
<protein>
    <submittedName>
        <fullName evidence="5">Threonine aldolase</fullName>
    </submittedName>
</protein>
<dbReference type="SUPFAM" id="SSF53383">
    <property type="entry name" value="PLP-dependent transferases"/>
    <property type="match status" value="1"/>
</dbReference>
<keyword evidence="3" id="KW-0663">Pyridoxal phosphate</keyword>
<sequence length="360" mass="37415">MTTTLARRFHAPGADPHFASDNIAGAHPEILAAITAVNDDAAAYGADATTEAFAEMIDDIFGTGAYGFPVFNGTGANIVSLQAVSHPHSSVVCADTAHVYTSESSAPVRAGLTLKPQPHHRGKLLPADVVRVLASDVGNPQATQPRAVSISQVTEMGTVYAPEELTELCNVAHEAGLAVHMDGARLSQAAAALGLDLHGATTALGVDILSLGATKNGAMGAEAVIVLSNRVPQNVLAPIIKYTTQLASKTRFLSAQLNAMFGTSLWHRNASAANSAAAYLAEGLAELPGIEVQTPDANTVLAAMPQALVNTLREHYVVHLWGSTDAGLPIVRLVCSWATTTAKVDELLQVLRGSTRSIAP</sequence>
<comment type="cofactor">
    <cofactor evidence="1">
        <name>pyridoxal 5'-phosphate</name>
        <dbReference type="ChEBI" id="CHEBI:597326"/>
    </cofactor>
</comment>
<dbReference type="RefSeq" id="WP_303908561.1">
    <property type="nucleotide sequence ID" value="NZ_DYXC01000155.1"/>
</dbReference>
<gene>
    <name evidence="5" type="ORF">K8V32_13560</name>
</gene>
<dbReference type="EMBL" id="DYXC01000155">
    <property type="protein sequence ID" value="HJF15795.1"/>
    <property type="molecule type" value="Genomic_DNA"/>
</dbReference>
<evidence type="ECO:0000256" key="2">
    <source>
        <dbReference type="ARBA" id="ARBA00006966"/>
    </source>
</evidence>
<evidence type="ECO:0000313" key="6">
    <source>
        <dbReference type="Proteomes" id="UP000703315"/>
    </source>
</evidence>
<evidence type="ECO:0000256" key="1">
    <source>
        <dbReference type="ARBA" id="ARBA00001933"/>
    </source>
</evidence>
<dbReference type="InterPro" id="IPR015424">
    <property type="entry name" value="PyrdxlP-dep_Trfase"/>
</dbReference>
<dbReference type="InterPro" id="IPR015421">
    <property type="entry name" value="PyrdxlP-dep_Trfase_major"/>
</dbReference>
<reference evidence="5" key="2">
    <citation type="submission" date="2021-09" db="EMBL/GenBank/DDBJ databases">
        <authorList>
            <person name="Gilroy R."/>
        </authorList>
    </citation>
    <scope>NUCLEOTIDE SEQUENCE</scope>
    <source>
        <strain evidence="5">ChiHjej13B12-14962</strain>
    </source>
</reference>
<dbReference type="Pfam" id="PF01212">
    <property type="entry name" value="Beta_elim_lyase"/>
    <property type="match status" value="1"/>
</dbReference>
<organism evidence="5 6">
    <name type="scientific">Enteractinococcus helveticum</name>
    <dbReference type="NCBI Taxonomy" id="1837282"/>
    <lineage>
        <taxon>Bacteria</taxon>
        <taxon>Bacillati</taxon>
        <taxon>Actinomycetota</taxon>
        <taxon>Actinomycetes</taxon>
        <taxon>Micrococcales</taxon>
        <taxon>Micrococcaceae</taxon>
    </lineage>
</organism>
<evidence type="ECO:0000313" key="5">
    <source>
        <dbReference type="EMBL" id="HJF15795.1"/>
    </source>
</evidence>